<evidence type="ECO:0000256" key="5">
    <source>
        <dbReference type="ARBA" id="ARBA00023136"/>
    </source>
</evidence>
<organism evidence="6 7">
    <name type="scientific">Psychroflexus halocasei</name>
    <dbReference type="NCBI Taxonomy" id="908615"/>
    <lineage>
        <taxon>Bacteria</taxon>
        <taxon>Pseudomonadati</taxon>
        <taxon>Bacteroidota</taxon>
        <taxon>Flavobacteriia</taxon>
        <taxon>Flavobacteriales</taxon>
        <taxon>Flavobacteriaceae</taxon>
        <taxon>Psychroflexus</taxon>
    </lineage>
</organism>
<keyword evidence="7" id="KW-1185">Reference proteome</keyword>
<proteinExistence type="predicted"/>
<keyword evidence="4 6" id="KW-0808">Transferase</keyword>
<evidence type="ECO:0000256" key="3">
    <source>
        <dbReference type="ARBA" id="ARBA00022676"/>
    </source>
</evidence>
<dbReference type="InterPro" id="IPR009993">
    <property type="entry name" value="WecF"/>
</dbReference>
<dbReference type="Proteomes" id="UP000198820">
    <property type="component" value="Unassembled WGS sequence"/>
</dbReference>
<dbReference type="RefSeq" id="WP_093245342.1">
    <property type="nucleotide sequence ID" value="NZ_FNQF01000010.1"/>
</dbReference>
<dbReference type="GO" id="GO:0009246">
    <property type="term" value="P:enterobacterial common antigen biosynthetic process"/>
    <property type="evidence" value="ECO:0007669"/>
    <property type="project" value="InterPro"/>
</dbReference>
<evidence type="ECO:0000313" key="6">
    <source>
        <dbReference type="EMBL" id="SEA70013.1"/>
    </source>
</evidence>
<evidence type="ECO:0000256" key="1">
    <source>
        <dbReference type="ARBA" id="ARBA00022475"/>
    </source>
</evidence>
<sequence>MKILHICNDEKFINAANNTFEKIYPQDNLFLILHPNDKKLTHVKLKENTKTFLPETIEDFSETISKADVVFFHSYIPIMKVVFRYISRTSKLIWFCFGMEVYNDPKLYSRKKLLDKRTLSLFPPQKRPFKKELKDSLRPYVRNFKRDLPLSRIEKKLLNLRKMDYIAAVYQEEFDFVKSRLKSDAEWLRFCYFSLEYMVDLNDQVINNKKQHYFIGNSGHISNNHIDVFASINSLANIKSSVIVPLGYGNKQYIDMVTKEGFETFDENFKPILSFLPLKKYNEYLQTTKIAIFNARRQQGVGTIIPVIWHGAKVFLSKRNTFYHYLKRIGILVYCYETELNKENLKDGLSIAEIEHNREILYQELNEKHLLKELKEQLDFILENQQIHPE</sequence>
<evidence type="ECO:0000256" key="2">
    <source>
        <dbReference type="ARBA" id="ARBA00022519"/>
    </source>
</evidence>
<keyword evidence="3 6" id="KW-0328">Glycosyltransferase</keyword>
<dbReference type="Pfam" id="PF07429">
    <property type="entry name" value="Glyco_transf_56"/>
    <property type="match status" value="1"/>
</dbReference>
<name>A0A1H4DB42_9FLAO</name>
<protein>
    <submittedName>
        <fullName evidence="6">4-alpha-L-fucosyltransferase glycosyl transferase group 56</fullName>
    </submittedName>
</protein>
<keyword evidence="5" id="KW-0472">Membrane</keyword>
<dbReference type="GO" id="GO:0008417">
    <property type="term" value="F:fucosyltransferase activity"/>
    <property type="evidence" value="ECO:0007669"/>
    <property type="project" value="InterPro"/>
</dbReference>
<keyword evidence="1" id="KW-1003">Cell membrane</keyword>
<accession>A0A1H4DB42</accession>
<dbReference type="STRING" id="908615.SAMN05421540_11049"/>
<keyword evidence="2" id="KW-0997">Cell inner membrane</keyword>
<evidence type="ECO:0000256" key="4">
    <source>
        <dbReference type="ARBA" id="ARBA00022679"/>
    </source>
</evidence>
<gene>
    <name evidence="6" type="ORF">SAMN05421540_11049</name>
</gene>
<evidence type="ECO:0000313" key="7">
    <source>
        <dbReference type="Proteomes" id="UP000198820"/>
    </source>
</evidence>
<dbReference type="EMBL" id="FNQF01000010">
    <property type="protein sequence ID" value="SEA70013.1"/>
    <property type="molecule type" value="Genomic_DNA"/>
</dbReference>
<reference evidence="6 7" key="1">
    <citation type="submission" date="2016-10" db="EMBL/GenBank/DDBJ databases">
        <authorList>
            <person name="de Groot N.N."/>
        </authorList>
    </citation>
    <scope>NUCLEOTIDE SEQUENCE [LARGE SCALE GENOMIC DNA]</scope>
    <source>
        <strain evidence="6 7">DSM 23581</strain>
    </source>
</reference>
<dbReference type="AlphaFoldDB" id="A0A1H4DB42"/>